<feature type="signal peptide" evidence="7">
    <location>
        <begin position="1"/>
        <end position="17"/>
    </location>
</feature>
<feature type="domain" description="Chitin-binding type-2" evidence="8">
    <location>
        <begin position="89"/>
        <end position="148"/>
    </location>
</feature>
<dbReference type="InterPro" id="IPR002557">
    <property type="entry name" value="Chitin-bd_dom"/>
</dbReference>
<dbReference type="PANTHER" id="PTHR23301">
    <property type="entry name" value="CHITIN BINDING PERITROPHIN-A"/>
    <property type="match status" value="1"/>
</dbReference>
<dbReference type="Proteomes" id="UP001187531">
    <property type="component" value="Unassembled WGS sequence"/>
</dbReference>
<feature type="region of interest" description="Disordered" evidence="6">
    <location>
        <begin position="219"/>
        <end position="275"/>
    </location>
</feature>
<feature type="compositionally biased region" description="Polar residues" evidence="6">
    <location>
        <begin position="175"/>
        <end position="196"/>
    </location>
</feature>
<evidence type="ECO:0000256" key="6">
    <source>
        <dbReference type="SAM" id="MobiDB-lite"/>
    </source>
</evidence>
<sequence>MKLWILLLCFFLDYSIGEQFVAREKIPGLWGERYLRSIAEGESTESEEEYTKSEEDYYERFVRSFTQQSGNIGGMGVSPSVSRVPHIRPDICVGAGSNIDILFAHPNRCDKYIQCVHGAPMVRDCGPGTYWDPRKNECGFWTNSYCSVEMKISEPSYDCNCNDFDLSQLAIQGQNEPARTQISHSQTTGYSVNSNHGPGAVPQKYQASNLGIIQASNEPPRSQIAHTQTTSYSTNPQNIAYNSPTKYETSNFGSNTGPQASYQSFSNSLRPVNQPTSNIAQASTLNHQTSYQSSNNAIHPYSTHENFPSKHPSFNMNGGLRPQSALPPNRLPAPINSQSLPAQIQTSPSQFGSQFSNFQKPVQTSFKGAQTLPQFAKPQAQRAPAYQNNQSYYGSTTVPHIKQRICQEAGSRTDVLFAHPSRCDKYIQCVQGVPMVRDCGPGTFWNPSENNCGHWQSSYCAKEMLIAQPTNECRCNDYDLISARTGVKNG</sequence>
<reference evidence="9" key="1">
    <citation type="submission" date="2023-07" db="EMBL/GenBank/DDBJ databases">
        <title>Chromosome-level genome assembly of Artemia franciscana.</title>
        <authorList>
            <person name="Jo E."/>
        </authorList>
    </citation>
    <scope>NUCLEOTIDE SEQUENCE</scope>
    <source>
        <tissue evidence="9">Whole body</tissue>
    </source>
</reference>
<dbReference type="PROSITE" id="PS50940">
    <property type="entry name" value="CHIT_BIND_II"/>
    <property type="match status" value="2"/>
</dbReference>
<keyword evidence="2 7" id="KW-0732">Signal</keyword>
<dbReference type="SMART" id="SM00494">
    <property type="entry name" value="ChtBD2"/>
    <property type="match status" value="2"/>
</dbReference>
<dbReference type="InterPro" id="IPR051940">
    <property type="entry name" value="Chitin_bind-dev_reg"/>
</dbReference>
<keyword evidence="10" id="KW-1185">Reference proteome</keyword>
<dbReference type="EMBL" id="JAVRJZ010000015">
    <property type="protein sequence ID" value="KAK2713163.1"/>
    <property type="molecule type" value="Genomic_DNA"/>
</dbReference>
<name>A0AA88HQ77_ARTSF</name>
<dbReference type="GO" id="GO:0008061">
    <property type="term" value="F:chitin binding"/>
    <property type="evidence" value="ECO:0007669"/>
    <property type="project" value="UniProtKB-KW"/>
</dbReference>
<feature type="region of interest" description="Disordered" evidence="6">
    <location>
        <begin position="292"/>
        <end position="327"/>
    </location>
</feature>
<dbReference type="PANTHER" id="PTHR23301:SF0">
    <property type="entry name" value="CHITIN-BINDING TYPE-2 DOMAIN-CONTAINING PROTEIN-RELATED"/>
    <property type="match status" value="1"/>
</dbReference>
<evidence type="ECO:0000313" key="10">
    <source>
        <dbReference type="Proteomes" id="UP001187531"/>
    </source>
</evidence>
<evidence type="ECO:0000259" key="8">
    <source>
        <dbReference type="PROSITE" id="PS50940"/>
    </source>
</evidence>
<feature type="region of interest" description="Disordered" evidence="6">
    <location>
        <begin position="175"/>
        <end position="203"/>
    </location>
</feature>
<gene>
    <name evidence="9" type="ORF">QYM36_011752</name>
</gene>
<keyword evidence="5" id="KW-0325">Glycoprotein</keyword>
<dbReference type="SUPFAM" id="SSF57625">
    <property type="entry name" value="Invertebrate chitin-binding proteins"/>
    <property type="match status" value="2"/>
</dbReference>
<evidence type="ECO:0000256" key="2">
    <source>
        <dbReference type="ARBA" id="ARBA00022729"/>
    </source>
</evidence>
<evidence type="ECO:0000256" key="5">
    <source>
        <dbReference type="ARBA" id="ARBA00023180"/>
    </source>
</evidence>
<accession>A0AA88HQ77</accession>
<dbReference type="Pfam" id="PF01607">
    <property type="entry name" value="CBM_14"/>
    <property type="match status" value="2"/>
</dbReference>
<evidence type="ECO:0000256" key="3">
    <source>
        <dbReference type="ARBA" id="ARBA00022737"/>
    </source>
</evidence>
<evidence type="ECO:0000256" key="1">
    <source>
        <dbReference type="ARBA" id="ARBA00022669"/>
    </source>
</evidence>
<proteinExistence type="predicted"/>
<organism evidence="9 10">
    <name type="scientific">Artemia franciscana</name>
    <name type="common">Brine shrimp</name>
    <name type="synonym">Artemia sanfranciscana</name>
    <dbReference type="NCBI Taxonomy" id="6661"/>
    <lineage>
        <taxon>Eukaryota</taxon>
        <taxon>Metazoa</taxon>
        <taxon>Ecdysozoa</taxon>
        <taxon>Arthropoda</taxon>
        <taxon>Crustacea</taxon>
        <taxon>Branchiopoda</taxon>
        <taxon>Anostraca</taxon>
        <taxon>Artemiidae</taxon>
        <taxon>Artemia</taxon>
    </lineage>
</organism>
<evidence type="ECO:0000256" key="7">
    <source>
        <dbReference type="SAM" id="SignalP"/>
    </source>
</evidence>
<protein>
    <recommendedName>
        <fullName evidence="8">Chitin-binding type-2 domain-containing protein</fullName>
    </recommendedName>
</protein>
<feature type="chain" id="PRO_5041641234" description="Chitin-binding type-2 domain-containing protein" evidence="7">
    <location>
        <begin position="18"/>
        <end position="490"/>
    </location>
</feature>
<evidence type="ECO:0000313" key="9">
    <source>
        <dbReference type="EMBL" id="KAK2713163.1"/>
    </source>
</evidence>
<comment type="caution">
    <text evidence="9">The sequence shown here is derived from an EMBL/GenBank/DDBJ whole genome shotgun (WGS) entry which is preliminary data.</text>
</comment>
<dbReference type="GO" id="GO:0005576">
    <property type="term" value="C:extracellular region"/>
    <property type="evidence" value="ECO:0007669"/>
    <property type="project" value="InterPro"/>
</dbReference>
<dbReference type="InterPro" id="IPR036508">
    <property type="entry name" value="Chitin-bd_dom_sf"/>
</dbReference>
<keyword evidence="1" id="KW-0147">Chitin-binding</keyword>
<dbReference type="Gene3D" id="2.170.140.10">
    <property type="entry name" value="Chitin binding domain"/>
    <property type="match status" value="2"/>
</dbReference>
<keyword evidence="4" id="KW-1015">Disulfide bond</keyword>
<feature type="domain" description="Chitin-binding type-2" evidence="8">
    <location>
        <begin position="403"/>
        <end position="462"/>
    </location>
</feature>
<dbReference type="AlphaFoldDB" id="A0AA88HQ77"/>
<evidence type="ECO:0000256" key="4">
    <source>
        <dbReference type="ARBA" id="ARBA00023157"/>
    </source>
</evidence>
<keyword evidence="3" id="KW-0677">Repeat</keyword>